<protein>
    <submittedName>
        <fullName evidence="1">Uncharacterized protein</fullName>
    </submittedName>
</protein>
<dbReference type="EMBL" id="GDIQ01012524">
    <property type="protein sequence ID" value="JAN82213.1"/>
    <property type="molecule type" value="Transcribed_RNA"/>
</dbReference>
<proteinExistence type="predicted"/>
<reference evidence="1" key="1">
    <citation type="submission" date="2015-10" db="EMBL/GenBank/DDBJ databases">
        <title>EvidentialGene: Evidence-directed Construction of Complete mRNA Transcriptomes without Genomes.</title>
        <authorList>
            <person name="Gilbert D.G."/>
        </authorList>
    </citation>
    <scope>NUCLEOTIDE SEQUENCE</scope>
</reference>
<evidence type="ECO:0000313" key="1">
    <source>
        <dbReference type="EMBL" id="JAN82213.1"/>
    </source>
</evidence>
<dbReference type="AlphaFoldDB" id="A0A0N8APM5"/>
<accession>A0A0N8APM5</accession>
<name>A0A0N8APM5_9CRUS</name>
<sequence>MFAIKAGFVGIRTMRSMHASNRVTTLRFGPQRCRPFWNCWSDHPGLLRSCFFTTLLLAATFWTSNTPTCLPVVNPIRQHVSPWSEALLRIDTMLKAFLLPYWSLLVTLLEHACSACRWASGGVTPEP</sequence>
<organism evidence="1">
    <name type="scientific">Daphnia magna</name>
    <dbReference type="NCBI Taxonomy" id="35525"/>
    <lineage>
        <taxon>Eukaryota</taxon>
        <taxon>Metazoa</taxon>
        <taxon>Ecdysozoa</taxon>
        <taxon>Arthropoda</taxon>
        <taxon>Crustacea</taxon>
        <taxon>Branchiopoda</taxon>
        <taxon>Diplostraca</taxon>
        <taxon>Cladocera</taxon>
        <taxon>Anomopoda</taxon>
        <taxon>Daphniidae</taxon>
        <taxon>Daphnia</taxon>
    </lineage>
</organism>